<sequence>MKFILTLLFLSTLSLAGFSQETKKTGTGTLTQDKKYSYAYILIQGKFLSRRLKVDVDFGDTPEQLKDGRQYSETLTNKKSYAAILNYMVESQYELVQTLDYTDTYSGSGGTSGIVFIMRKNKE</sequence>
<reference evidence="3" key="1">
    <citation type="journal article" date="2019" name="Int. J. Syst. Evol. Microbiol.">
        <title>The Global Catalogue of Microorganisms (GCM) 10K type strain sequencing project: providing services to taxonomists for standard genome sequencing and annotation.</title>
        <authorList>
            <consortium name="The Broad Institute Genomics Platform"/>
            <consortium name="The Broad Institute Genome Sequencing Center for Infectious Disease"/>
            <person name="Wu L."/>
            <person name="Ma J."/>
        </authorList>
    </citation>
    <scope>NUCLEOTIDE SEQUENCE [LARGE SCALE GENOMIC DNA]</scope>
    <source>
        <strain evidence="3">JCM 17626</strain>
    </source>
</reference>
<keyword evidence="1" id="KW-0732">Signal</keyword>
<protein>
    <submittedName>
        <fullName evidence="2">Uncharacterized protein</fullName>
    </submittedName>
</protein>
<feature type="chain" id="PRO_5046736744" evidence="1">
    <location>
        <begin position="17"/>
        <end position="123"/>
    </location>
</feature>
<accession>A0ABP8BLT5</accession>
<keyword evidence="3" id="KW-1185">Reference proteome</keyword>
<dbReference type="RefSeq" id="WP_344852659.1">
    <property type="nucleotide sequence ID" value="NZ_BAABBY010000008.1"/>
</dbReference>
<comment type="caution">
    <text evidence="2">The sequence shown here is derived from an EMBL/GenBank/DDBJ whole genome shotgun (WGS) entry which is preliminary data.</text>
</comment>
<dbReference type="EMBL" id="BAABBY010000008">
    <property type="protein sequence ID" value="GAA4209176.1"/>
    <property type="molecule type" value="Genomic_DNA"/>
</dbReference>
<evidence type="ECO:0000313" key="2">
    <source>
        <dbReference type="EMBL" id="GAA4209176.1"/>
    </source>
</evidence>
<name>A0ABP8BLT5_9SPHI</name>
<gene>
    <name evidence="2" type="ORF">GCM10022289_34260</name>
</gene>
<organism evidence="2 3">
    <name type="scientific">Pedobacter jeongneungensis</name>
    <dbReference type="NCBI Taxonomy" id="947309"/>
    <lineage>
        <taxon>Bacteria</taxon>
        <taxon>Pseudomonadati</taxon>
        <taxon>Bacteroidota</taxon>
        <taxon>Sphingobacteriia</taxon>
        <taxon>Sphingobacteriales</taxon>
        <taxon>Sphingobacteriaceae</taxon>
        <taxon>Pedobacter</taxon>
    </lineage>
</organism>
<dbReference type="Proteomes" id="UP001501772">
    <property type="component" value="Unassembled WGS sequence"/>
</dbReference>
<evidence type="ECO:0000313" key="3">
    <source>
        <dbReference type="Proteomes" id="UP001501772"/>
    </source>
</evidence>
<evidence type="ECO:0000256" key="1">
    <source>
        <dbReference type="SAM" id="SignalP"/>
    </source>
</evidence>
<proteinExistence type="predicted"/>
<feature type="signal peptide" evidence="1">
    <location>
        <begin position="1"/>
        <end position="16"/>
    </location>
</feature>